<protein>
    <submittedName>
        <fullName evidence="2">Uncharacterized protein</fullName>
    </submittedName>
</protein>
<gene>
    <name evidence="2" type="ORF">H920_11648</name>
</gene>
<dbReference type="AlphaFoldDB" id="A0A091D9L2"/>
<proteinExistence type="predicted"/>
<reference evidence="2 3" key="1">
    <citation type="submission" date="2013-11" db="EMBL/GenBank/DDBJ databases">
        <title>The Damaraland mole rat (Fukomys damarensis) genome and evolution of African mole rats.</title>
        <authorList>
            <person name="Gladyshev V.N."/>
            <person name="Fang X."/>
        </authorList>
    </citation>
    <scope>NUCLEOTIDE SEQUENCE [LARGE SCALE GENOMIC DNA]</scope>
    <source>
        <tissue evidence="2">Liver</tissue>
    </source>
</reference>
<organism evidence="2 3">
    <name type="scientific">Fukomys damarensis</name>
    <name type="common">Damaraland mole rat</name>
    <name type="synonym">Cryptomys damarensis</name>
    <dbReference type="NCBI Taxonomy" id="885580"/>
    <lineage>
        <taxon>Eukaryota</taxon>
        <taxon>Metazoa</taxon>
        <taxon>Chordata</taxon>
        <taxon>Craniata</taxon>
        <taxon>Vertebrata</taxon>
        <taxon>Euteleostomi</taxon>
        <taxon>Mammalia</taxon>
        <taxon>Eutheria</taxon>
        <taxon>Euarchontoglires</taxon>
        <taxon>Glires</taxon>
        <taxon>Rodentia</taxon>
        <taxon>Hystricomorpha</taxon>
        <taxon>Bathyergidae</taxon>
        <taxon>Fukomys</taxon>
    </lineage>
</organism>
<sequence>MRRNRSVSRKAPSVGPELRLASRSRVQGQVPDLKDKTVTRNRHAYLVLEPYPLLRYRLQNWAAASRAARRAP</sequence>
<accession>A0A091D9L2</accession>
<evidence type="ECO:0000256" key="1">
    <source>
        <dbReference type="SAM" id="MobiDB-lite"/>
    </source>
</evidence>
<evidence type="ECO:0000313" key="2">
    <source>
        <dbReference type="EMBL" id="KFO26965.1"/>
    </source>
</evidence>
<feature type="region of interest" description="Disordered" evidence="1">
    <location>
        <begin position="1"/>
        <end position="29"/>
    </location>
</feature>
<evidence type="ECO:0000313" key="3">
    <source>
        <dbReference type="Proteomes" id="UP000028990"/>
    </source>
</evidence>
<keyword evidence="3" id="KW-1185">Reference proteome</keyword>
<name>A0A091D9L2_FUKDA</name>
<dbReference type="EMBL" id="KN123050">
    <property type="protein sequence ID" value="KFO26965.1"/>
    <property type="molecule type" value="Genomic_DNA"/>
</dbReference>
<dbReference type="Proteomes" id="UP000028990">
    <property type="component" value="Unassembled WGS sequence"/>
</dbReference>